<comment type="caution">
    <text evidence="2">The sequence shown here is derived from an EMBL/GenBank/DDBJ whole genome shotgun (WGS) entry which is preliminary data.</text>
</comment>
<evidence type="ECO:0000313" key="3">
    <source>
        <dbReference type="Proteomes" id="UP000475214"/>
    </source>
</evidence>
<accession>A0A6L9SDE2</accession>
<dbReference type="Proteomes" id="UP000475214">
    <property type="component" value="Unassembled WGS sequence"/>
</dbReference>
<dbReference type="EMBL" id="JAAGOA010000012">
    <property type="protein sequence ID" value="NEE02040.1"/>
    <property type="molecule type" value="Genomic_DNA"/>
</dbReference>
<reference evidence="2 3" key="1">
    <citation type="submission" date="2020-02" db="EMBL/GenBank/DDBJ databases">
        <authorList>
            <person name="Li X.-J."/>
            <person name="Han X.-M."/>
        </authorList>
    </citation>
    <scope>NUCLEOTIDE SEQUENCE [LARGE SCALE GENOMIC DNA]</scope>
    <source>
        <strain evidence="2 3">CCTCC AB 2017055</strain>
    </source>
</reference>
<name>A0A6L9SDE2_9ACTN</name>
<sequence>MELRGRLDHLARRVVGWAFARPTVLVADSPGTTVLRWQLEAELDRRRWPIARSPADADLLLVLGEPGPNLQAALDVVWSQVPAPRQRWDIQPGADISTALDRSHAALLDMARQPEPRTDDPGEFLPQNRSHDEHHHDDDHDDGGNDGDHDDGGDGHHHDQQGHEHGGHDAAGLPMAGTAPDRDGLELDSLHVRLGPVLPSWPTGLVIEGRMQGDVLTGVHASWIDRPAPRRPGDPGDPDDPGGLSGLRDAGGASGLRDAGGASGLSDPAGVSGLSDPGGVSGLGAWSDLSAEDVTLLDWLDRLARFLDVAGWPAAATRTRRVRHDVLRGGTVNDARADGSARRTVRRIRRSATLRWSVGGIDAVLDRVHQWCDHVLDGVANSRGTTGSEGDAAGPPGGAAGSPRTWTDVEALVDGQDLAAIRLIVASLEIDTDGGSGASTQPTPSTAGQTQMGGADE</sequence>
<feature type="compositionally biased region" description="Basic and acidic residues" evidence="1">
    <location>
        <begin position="129"/>
        <end position="168"/>
    </location>
</feature>
<feature type="compositionally biased region" description="Polar residues" evidence="1">
    <location>
        <begin position="438"/>
        <end position="457"/>
    </location>
</feature>
<feature type="region of interest" description="Disordered" evidence="1">
    <location>
        <begin position="113"/>
        <end position="183"/>
    </location>
</feature>
<evidence type="ECO:0000313" key="2">
    <source>
        <dbReference type="EMBL" id="NEE02040.1"/>
    </source>
</evidence>
<feature type="region of interest" description="Disordered" evidence="1">
    <location>
        <begin position="224"/>
        <end position="273"/>
    </location>
</feature>
<dbReference type="AlphaFoldDB" id="A0A6L9SDE2"/>
<keyword evidence="3" id="KW-1185">Reference proteome</keyword>
<protein>
    <submittedName>
        <fullName evidence="2">Uncharacterized protein</fullName>
    </submittedName>
</protein>
<proteinExistence type="predicted"/>
<gene>
    <name evidence="2" type="ORF">G1H10_17840</name>
</gene>
<dbReference type="RefSeq" id="WP_163740235.1">
    <property type="nucleotide sequence ID" value="NZ_JAAGOA010000012.1"/>
</dbReference>
<feature type="region of interest" description="Disordered" evidence="1">
    <location>
        <begin position="432"/>
        <end position="457"/>
    </location>
</feature>
<evidence type="ECO:0000256" key="1">
    <source>
        <dbReference type="SAM" id="MobiDB-lite"/>
    </source>
</evidence>
<feature type="region of interest" description="Disordered" evidence="1">
    <location>
        <begin position="382"/>
        <end position="404"/>
    </location>
</feature>
<organism evidence="2 3">
    <name type="scientific">Phytoactinopolyspora halotolerans</name>
    <dbReference type="NCBI Taxonomy" id="1981512"/>
    <lineage>
        <taxon>Bacteria</taxon>
        <taxon>Bacillati</taxon>
        <taxon>Actinomycetota</taxon>
        <taxon>Actinomycetes</taxon>
        <taxon>Jiangellales</taxon>
        <taxon>Jiangellaceae</taxon>
        <taxon>Phytoactinopolyspora</taxon>
    </lineage>
</organism>